<dbReference type="Pfam" id="PF07715">
    <property type="entry name" value="Plug"/>
    <property type="match status" value="1"/>
</dbReference>
<evidence type="ECO:0000256" key="6">
    <source>
        <dbReference type="ARBA" id="ARBA00023237"/>
    </source>
</evidence>
<keyword evidence="9" id="KW-1185">Reference proteome</keyword>
<keyword evidence="6" id="KW-0998">Cell outer membrane</keyword>
<proteinExistence type="predicted"/>
<keyword evidence="5" id="KW-0472">Membrane</keyword>
<dbReference type="Gene3D" id="2.60.40.1120">
    <property type="entry name" value="Carboxypeptidase-like, regulatory domain"/>
    <property type="match status" value="1"/>
</dbReference>
<evidence type="ECO:0000256" key="5">
    <source>
        <dbReference type="ARBA" id="ARBA00023136"/>
    </source>
</evidence>
<feature type="domain" description="TonB-dependent receptor plug" evidence="7">
    <location>
        <begin position="110"/>
        <end position="215"/>
    </location>
</feature>
<evidence type="ECO:0000256" key="3">
    <source>
        <dbReference type="ARBA" id="ARBA00022452"/>
    </source>
</evidence>
<dbReference type="Proteomes" id="UP001501175">
    <property type="component" value="Unassembled WGS sequence"/>
</dbReference>
<dbReference type="InterPro" id="IPR037066">
    <property type="entry name" value="Plug_dom_sf"/>
</dbReference>
<dbReference type="PANTHER" id="PTHR30069">
    <property type="entry name" value="TONB-DEPENDENT OUTER MEMBRANE RECEPTOR"/>
    <property type="match status" value="1"/>
</dbReference>
<dbReference type="InterPro" id="IPR036942">
    <property type="entry name" value="Beta-barrel_TonB_sf"/>
</dbReference>
<protein>
    <submittedName>
        <fullName evidence="8">TonB-dependent receptor</fullName>
    </submittedName>
</protein>
<reference evidence="9" key="1">
    <citation type="journal article" date="2019" name="Int. J. Syst. Evol. Microbiol.">
        <title>The Global Catalogue of Microorganisms (GCM) 10K type strain sequencing project: providing services to taxonomists for standard genome sequencing and annotation.</title>
        <authorList>
            <consortium name="The Broad Institute Genomics Platform"/>
            <consortium name="The Broad Institute Genome Sequencing Center for Infectious Disease"/>
            <person name="Wu L."/>
            <person name="Ma J."/>
        </authorList>
    </citation>
    <scope>NUCLEOTIDE SEQUENCE [LARGE SCALE GENOMIC DNA]</scope>
    <source>
        <strain evidence="9">JCM 17927</strain>
    </source>
</reference>
<keyword evidence="8" id="KW-0675">Receptor</keyword>
<evidence type="ECO:0000259" key="7">
    <source>
        <dbReference type="Pfam" id="PF07715"/>
    </source>
</evidence>
<dbReference type="InterPro" id="IPR039426">
    <property type="entry name" value="TonB-dep_rcpt-like"/>
</dbReference>
<dbReference type="SUPFAM" id="SSF56935">
    <property type="entry name" value="Porins"/>
    <property type="match status" value="1"/>
</dbReference>
<dbReference type="SUPFAM" id="SSF49464">
    <property type="entry name" value="Carboxypeptidase regulatory domain-like"/>
    <property type="match status" value="1"/>
</dbReference>
<evidence type="ECO:0000313" key="9">
    <source>
        <dbReference type="Proteomes" id="UP001501175"/>
    </source>
</evidence>
<name>A0ABP8MZE8_9BACT</name>
<organism evidence="8 9">
    <name type="scientific">Nibrella saemangeumensis</name>
    <dbReference type="NCBI Taxonomy" id="1084526"/>
    <lineage>
        <taxon>Bacteria</taxon>
        <taxon>Pseudomonadati</taxon>
        <taxon>Bacteroidota</taxon>
        <taxon>Cytophagia</taxon>
        <taxon>Cytophagales</taxon>
        <taxon>Spirosomataceae</taxon>
        <taxon>Nibrella</taxon>
    </lineage>
</organism>
<evidence type="ECO:0000256" key="4">
    <source>
        <dbReference type="ARBA" id="ARBA00022692"/>
    </source>
</evidence>
<dbReference type="InterPro" id="IPR008969">
    <property type="entry name" value="CarboxyPept-like_regulatory"/>
</dbReference>
<keyword evidence="2" id="KW-0813">Transport</keyword>
<evidence type="ECO:0000256" key="1">
    <source>
        <dbReference type="ARBA" id="ARBA00004571"/>
    </source>
</evidence>
<keyword evidence="3" id="KW-1134">Transmembrane beta strand</keyword>
<dbReference type="Gene3D" id="2.170.130.10">
    <property type="entry name" value="TonB-dependent receptor, plug domain"/>
    <property type="match status" value="1"/>
</dbReference>
<dbReference type="PANTHER" id="PTHR30069:SF57">
    <property type="entry name" value="TONB-DEPENDENT RECEPTOR"/>
    <property type="match status" value="1"/>
</dbReference>
<evidence type="ECO:0000313" key="8">
    <source>
        <dbReference type="EMBL" id="GAA4457053.1"/>
    </source>
</evidence>
<dbReference type="Gene3D" id="2.40.170.20">
    <property type="entry name" value="TonB-dependent receptor, beta-barrel domain"/>
    <property type="match status" value="1"/>
</dbReference>
<dbReference type="InterPro" id="IPR012910">
    <property type="entry name" value="Plug_dom"/>
</dbReference>
<dbReference type="EMBL" id="BAABHD010000029">
    <property type="protein sequence ID" value="GAA4457053.1"/>
    <property type="molecule type" value="Genomic_DNA"/>
</dbReference>
<dbReference type="RefSeq" id="WP_345244316.1">
    <property type="nucleotide sequence ID" value="NZ_BAABHD010000029.1"/>
</dbReference>
<sequence>MSQTPSVTGVVTGTVRDKNTQEVLVGVTVQVENTTLGTITDTDGRYTLSLPVGSVNLKASYVGYQPLIKFNVIVTAGNANEINFELQEENQRLSEVVVKANRAVAAVTTIDTPNSIQRLSSDEIKTNPGGNFDVSRVIQTLPGVGGSVGGLRNDIVIRGGAPNENVFYLDGIEIPVINHFQTQGGTGGPQGILNVSFIEDVTLSSSSFDARYDNALASVFQFKQREGNPNRLQGNFRLSGTELALTAEGPLTSRTTFLASARRSYLQFFFKLIDLPIRPDYWDFQYKVTHKLNPKTTLTTLGVGAIDNFSFAPTREKTPDKEYAILRNPLIQQWNYTVGVSVRRLIERGYLNVALSRTAFDNSLDRFEDSRQQTESTRTLRLRSRETENKLRFDISQRINGWQLSGGGVVQNVLFDNNLQARVRNQVLRPDGTELFPAITLRSRSNLDFWRYGAFVQANKSFLGKRLGVSAGIRTDMNSLTTDGNNPIKTLSPRLALSYALTDRWNINASVGRYTKIPINTILGFRNEAGQLVNRNAQYIKADHYVAGIEYTPVATTRFTVEGFYKQYSDYPVSLLRGISLANQSTDFTAIGNEPITSTGRGQAYGVEFFFQQKLVKNIFAVASLTFVRSLFAGQNNVLIPSAWDNQVLFSGLLGRKFKRGWEMGLKYRYAGGAPYTPFDLAASQQNFLALGNGVLDVNSLNSLRLKALNQFDFRLDKKWNFRRTTIDVFLDVQNAFVLPTPGYPEFVLARLPENAGFVTTDDQPLRPDGSNGVPTIISNNDPFVTPTLGFIVEF</sequence>
<evidence type="ECO:0000256" key="2">
    <source>
        <dbReference type="ARBA" id="ARBA00022448"/>
    </source>
</evidence>
<gene>
    <name evidence="8" type="ORF">GCM10023189_27190</name>
</gene>
<keyword evidence="4" id="KW-0812">Transmembrane</keyword>
<dbReference type="Pfam" id="PF13715">
    <property type="entry name" value="CarbopepD_reg_2"/>
    <property type="match status" value="1"/>
</dbReference>
<comment type="subcellular location">
    <subcellularLocation>
        <location evidence="1">Cell outer membrane</location>
        <topology evidence="1">Multi-pass membrane protein</topology>
    </subcellularLocation>
</comment>
<comment type="caution">
    <text evidence="8">The sequence shown here is derived from an EMBL/GenBank/DDBJ whole genome shotgun (WGS) entry which is preliminary data.</text>
</comment>
<accession>A0ABP8MZE8</accession>